<keyword evidence="1" id="KW-0472">Membrane</keyword>
<evidence type="ECO:0000313" key="2">
    <source>
        <dbReference type="EMBL" id="TXG76474.1"/>
    </source>
</evidence>
<feature type="transmembrane region" description="Helical" evidence="1">
    <location>
        <begin position="37"/>
        <end position="56"/>
    </location>
</feature>
<name>A0A5C7J5N3_9BACT</name>
<organism evidence="2 3">
    <name type="scientific">Candidatus Dojkabacteria bacterium</name>
    <dbReference type="NCBI Taxonomy" id="2099670"/>
    <lineage>
        <taxon>Bacteria</taxon>
        <taxon>Candidatus Dojkabacteria</taxon>
    </lineage>
</organism>
<dbReference type="EMBL" id="SSDS01000072">
    <property type="protein sequence ID" value="TXG76474.1"/>
    <property type="molecule type" value="Genomic_DNA"/>
</dbReference>
<feature type="transmembrane region" description="Helical" evidence="1">
    <location>
        <begin position="68"/>
        <end position="85"/>
    </location>
</feature>
<sequence>MSKFYKKNKNLVRPLMVTLGILLIPIFGNLFTEGWTWGPLDFLIMGVLIYTTGVLVELANKKIKETNYKLAAIGGIILMLILIWIELATDAVSRFLTIY</sequence>
<feature type="transmembrane region" description="Helical" evidence="1">
    <location>
        <begin position="12"/>
        <end position="31"/>
    </location>
</feature>
<dbReference type="AlphaFoldDB" id="A0A5C7J5N3"/>
<evidence type="ECO:0000256" key="1">
    <source>
        <dbReference type="SAM" id="Phobius"/>
    </source>
</evidence>
<keyword evidence="1" id="KW-0812">Transmembrane</keyword>
<accession>A0A5C7J5N3</accession>
<keyword evidence="1" id="KW-1133">Transmembrane helix</keyword>
<protein>
    <submittedName>
        <fullName evidence="2">Uncharacterized protein</fullName>
    </submittedName>
</protein>
<gene>
    <name evidence="2" type="ORF">E6Q11_04390</name>
</gene>
<dbReference type="Proteomes" id="UP000321026">
    <property type="component" value="Unassembled WGS sequence"/>
</dbReference>
<evidence type="ECO:0000313" key="3">
    <source>
        <dbReference type="Proteomes" id="UP000321026"/>
    </source>
</evidence>
<comment type="caution">
    <text evidence="2">The sequence shown here is derived from an EMBL/GenBank/DDBJ whole genome shotgun (WGS) entry which is preliminary data.</text>
</comment>
<proteinExistence type="predicted"/>
<reference evidence="2 3" key="1">
    <citation type="submission" date="2018-09" db="EMBL/GenBank/DDBJ databases">
        <title>Metagenome Assembled Genomes from an Advanced Water Purification Facility.</title>
        <authorList>
            <person name="Stamps B.W."/>
            <person name="Spear J.R."/>
        </authorList>
    </citation>
    <scope>NUCLEOTIDE SEQUENCE [LARGE SCALE GENOMIC DNA]</scope>
    <source>
        <strain evidence="2">Bin_63_2</strain>
    </source>
</reference>